<name>A0ABT0HM02_9BACT</name>
<evidence type="ECO:0008006" key="3">
    <source>
        <dbReference type="Google" id="ProtNLM"/>
    </source>
</evidence>
<evidence type="ECO:0000313" key="2">
    <source>
        <dbReference type="Proteomes" id="UP001202180"/>
    </source>
</evidence>
<protein>
    <recommendedName>
        <fullName evidence="3">Type VI secretion system baseplate subunit TssK</fullName>
    </recommendedName>
</protein>
<accession>A0ABT0HM02</accession>
<keyword evidence="2" id="KW-1185">Reference proteome</keyword>
<organism evidence="1 2">
    <name type="scientific">Spirosoma liriopis</name>
    <dbReference type="NCBI Taxonomy" id="2937440"/>
    <lineage>
        <taxon>Bacteria</taxon>
        <taxon>Pseudomonadati</taxon>
        <taxon>Bacteroidota</taxon>
        <taxon>Cytophagia</taxon>
        <taxon>Cytophagales</taxon>
        <taxon>Cytophagaceae</taxon>
        <taxon>Spirosoma</taxon>
    </lineage>
</organism>
<proteinExistence type="predicted"/>
<sequence length="380" mass="41964">MLPERSHWPVNWADGMKITRSHLIGNDNAYQDAIRDAGGMLLTPLNYGLLPPAPGKASPLALSCDGHEMVVSDCRAVTPGGARIELDASQPPLRLALSAARDEWMRLGQSTGYAIVEVNPFEPQPWGQPNPDEVPLRYPFTTPAYRLGAVPNSALANSVSAAYHLPIGRLTLANGLFTLTPDYIPPCRMVSVLPAMQQLYLTIGSRMGEIAGFATTILVRVRTNARSGQPNLLATTIGYLAEATVRTIADNLDSFQLRGPYESPVFIAEFGMRFARAMTLMIRSTPDREKEAMFNYFKNWCGISPVQFESAMQEVLDKEYAHADCQPVISAIINLCDVVIALYGKLSQLNYVEKDKDEFFVDRQDNTTNKNGNKSSFWGR</sequence>
<dbReference type="Proteomes" id="UP001202180">
    <property type="component" value="Unassembled WGS sequence"/>
</dbReference>
<reference evidence="1 2" key="1">
    <citation type="submission" date="2022-04" db="EMBL/GenBank/DDBJ databases">
        <title>Spirosoma sp. strain RP8 genome sequencing and assembly.</title>
        <authorList>
            <person name="Jung Y."/>
        </authorList>
    </citation>
    <scope>NUCLEOTIDE SEQUENCE [LARGE SCALE GENOMIC DNA]</scope>
    <source>
        <strain evidence="1 2">RP8</strain>
    </source>
</reference>
<evidence type="ECO:0000313" key="1">
    <source>
        <dbReference type="EMBL" id="MCK8493199.1"/>
    </source>
</evidence>
<comment type="caution">
    <text evidence="1">The sequence shown here is derived from an EMBL/GenBank/DDBJ whole genome shotgun (WGS) entry which is preliminary data.</text>
</comment>
<gene>
    <name evidence="1" type="ORF">M0L20_15130</name>
</gene>
<dbReference type="RefSeq" id="WP_248477783.1">
    <property type="nucleotide sequence ID" value="NZ_JALPRF010000002.1"/>
</dbReference>
<dbReference type="EMBL" id="JALPRF010000002">
    <property type="protein sequence ID" value="MCK8493199.1"/>
    <property type="molecule type" value="Genomic_DNA"/>
</dbReference>